<evidence type="ECO:0000259" key="2">
    <source>
        <dbReference type="Pfam" id="PF02371"/>
    </source>
</evidence>
<dbReference type="GO" id="GO:0003677">
    <property type="term" value="F:DNA binding"/>
    <property type="evidence" value="ECO:0007669"/>
    <property type="project" value="InterPro"/>
</dbReference>
<protein>
    <submittedName>
        <fullName evidence="3">IS110 family transposase</fullName>
    </submittedName>
</protein>
<dbReference type="InterPro" id="IPR002525">
    <property type="entry name" value="Transp_IS110-like_N"/>
</dbReference>
<organism evidence="3 4">
    <name type="scientific">Nocardioides zeae</name>
    <dbReference type="NCBI Taxonomy" id="1457234"/>
    <lineage>
        <taxon>Bacteria</taxon>
        <taxon>Bacillati</taxon>
        <taxon>Actinomycetota</taxon>
        <taxon>Actinomycetes</taxon>
        <taxon>Propionibacteriales</taxon>
        <taxon>Nocardioidaceae</taxon>
        <taxon>Nocardioides</taxon>
    </lineage>
</organism>
<evidence type="ECO:0000259" key="1">
    <source>
        <dbReference type="Pfam" id="PF01548"/>
    </source>
</evidence>
<dbReference type="PANTHER" id="PTHR33055:SF16">
    <property type="entry name" value="TRANSPOSASE FOR INSERTION SEQUENCE ELEMENT IS1547"/>
    <property type="match status" value="1"/>
</dbReference>
<comment type="caution">
    <text evidence="3">The sequence shown here is derived from an EMBL/GenBank/DDBJ whole genome shotgun (WGS) entry which is preliminary data.</text>
</comment>
<name>A0A6P0HLI7_9ACTN</name>
<gene>
    <name evidence="3" type="ORF">G3T38_14775</name>
</gene>
<keyword evidence="4" id="KW-1185">Reference proteome</keyword>
<dbReference type="GO" id="GO:0004803">
    <property type="term" value="F:transposase activity"/>
    <property type="evidence" value="ECO:0007669"/>
    <property type="project" value="InterPro"/>
</dbReference>
<dbReference type="RefSeq" id="WP_163773090.1">
    <property type="nucleotide sequence ID" value="NZ_JAAGXA010000010.1"/>
</dbReference>
<dbReference type="EMBL" id="JAAGXA010000010">
    <property type="protein sequence ID" value="NEN79542.1"/>
    <property type="molecule type" value="Genomic_DNA"/>
</dbReference>
<dbReference type="GO" id="GO:0006313">
    <property type="term" value="P:DNA transposition"/>
    <property type="evidence" value="ECO:0007669"/>
    <property type="project" value="InterPro"/>
</dbReference>
<dbReference type="Pfam" id="PF01548">
    <property type="entry name" value="DEDD_Tnp_IS110"/>
    <property type="match status" value="1"/>
</dbReference>
<sequence length="350" mass="38060">MTIVAQLFEHVVGIDTHARTHTYCLLAAATGAVIDTATFPTTRSGNARAIGWIVRRTSGSVLAAVEGTSSYGAGITAALSEAGFDIAEVRPAARSTQAHSGKSDALDAEAAARAVLGREFNRLAKPRQAGQRTALRVLLASRSILDQQRTANRNALLALLRSIDLGIDARKPLTEAQVRTIAAWRTSRATAQHDPLTIARREARRLACSVLEQGELLKHNHRELHQLAEALAPGLQVQPGVGPVTAAIIICAYSHHGRVRSEAAFAALGGIAPVPASSGNTDRHRLSRSGDRQLNRAFDVIVRTRMSYDETTRDYVARRRTEGRSNREIRRCLKRYVCRAIFRELQTAMA</sequence>
<dbReference type="PANTHER" id="PTHR33055">
    <property type="entry name" value="TRANSPOSASE FOR INSERTION SEQUENCE ELEMENT IS1111A"/>
    <property type="match status" value="1"/>
</dbReference>
<feature type="domain" description="Transposase IS110-like N-terminal" evidence="1">
    <location>
        <begin position="12"/>
        <end position="163"/>
    </location>
</feature>
<evidence type="ECO:0000313" key="4">
    <source>
        <dbReference type="Proteomes" id="UP000468687"/>
    </source>
</evidence>
<dbReference type="NCBIfam" id="NF033542">
    <property type="entry name" value="transpos_IS110"/>
    <property type="match status" value="1"/>
</dbReference>
<dbReference type="AlphaFoldDB" id="A0A6P0HLI7"/>
<reference evidence="3 4" key="1">
    <citation type="journal article" date="2014" name="Int. J. Syst. Evol. Microbiol.">
        <title>Nocardioides zeae sp. nov., isolated from the stem of Zea mays.</title>
        <authorList>
            <person name="Glaeser S.P."/>
            <person name="McInroy J.A."/>
            <person name="Busse H.J."/>
            <person name="Kampfer P."/>
        </authorList>
    </citation>
    <scope>NUCLEOTIDE SEQUENCE [LARGE SCALE GENOMIC DNA]</scope>
    <source>
        <strain evidence="3 4">JCM 30728</strain>
    </source>
</reference>
<evidence type="ECO:0000313" key="3">
    <source>
        <dbReference type="EMBL" id="NEN79542.1"/>
    </source>
</evidence>
<proteinExistence type="predicted"/>
<dbReference type="InterPro" id="IPR047650">
    <property type="entry name" value="Transpos_IS110"/>
</dbReference>
<dbReference type="Proteomes" id="UP000468687">
    <property type="component" value="Unassembled WGS sequence"/>
</dbReference>
<feature type="domain" description="Transposase IS116/IS110/IS902 C-terminal" evidence="2">
    <location>
        <begin position="238"/>
        <end position="316"/>
    </location>
</feature>
<dbReference type="InterPro" id="IPR003346">
    <property type="entry name" value="Transposase_20"/>
</dbReference>
<dbReference type="Pfam" id="PF02371">
    <property type="entry name" value="Transposase_20"/>
    <property type="match status" value="1"/>
</dbReference>
<accession>A0A6P0HLI7</accession>